<dbReference type="Proteomes" id="UP001597451">
    <property type="component" value="Unassembled WGS sequence"/>
</dbReference>
<feature type="transmembrane region" description="Helical" evidence="1">
    <location>
        <begin position="7"/>
        <end position="26"/>
    </location>
</feature>
<evidence type="ECO:0000313" key="2">
    <source>
        <dbReference type="EMBL" id="MFD2628252.1"/>
    </source>
</evidence>
<protein>
    <submittedName>
        <fullName evidence="2">DUF5325 family protein</fullName>
    </submittedName>
</protein>
<dbReference type="EMBL" id="JBHUMX010000013">
    <property type="protein sequence ID" value="MFD2628252.1"/>
    <property type="molecule type" value="Genomic_DNA"/>
</dbReference>
<reference evidence="3" key="1">
    <citation type="journal article" date="2019" name="Int. J. Syst. Evol. Microbiol.">
        <title>The Global Catalogue of Microorganisms (GCM) 10K type strain sequencing project: providing services to taxonomists for standard genome sequencing and annotation.</title>
        <authorList>
            <consortium name="The Broad Institute Genomics Platform"/>
            <consortium name="The Broad Institute Genome Sequencing Center for Infectious Disease"/>
            <person name="Wu L."/>
            <person name="Ma J."/>
        </authorList>
    </citation>
    <scope>NUCLEOTIDE SEQUENCE [LARGE SCALE GENOMIC DNA]</scope>
    <source>
        <strain evidence="3">TISTR 1858</strain>
    </source>
</reference>
<keyword evidence="3" id="KW-1185">Reference proteome</keyword>
<gene>
    <name evidence="2" type="ORF">ACFSUN_05590</name>
</gene>
<sequence length="58" mass="6483">MKTINFPMLLLACLVILMFVGCGVAIALRNVWLIALFIFLGFAFMGYGISLKRKKSDI</sequence>
<dbReference type="RefSeq" id="WP_379560943.1">
    <property type="nucleotide sequence ID" value="NZ_CP085256.1"/>
</dbReference>
<keyword evidence="1" id="KW-1133">Transmembrane helix</keyword>
<feature type="transmembrane region" description="Helical" evidence="1">
    <location>
        <begin position="32"/>
        <end position="51"/>
    </location>
</feature>
<proteinExistence type="predicted"/>
<dbReference type="Pfam" id="PF17259">
    <property type="entry name" value="DUF5325"/>
    <property type="match status" value="1"/>
</dbReference>
<evidence type="ECO:0000313" key="3">
    <source>
        <dbReference type="Proteomes" id="UP001597451"/>
    </source>
</evidence>
<name>A0ABW5PY26_9BACI</name>
<organism evidence="2 3">
    <name type="scientific">Oceanobacillus kapialis</name>
    <dbReference type="NCBI Taxonomy" id="481353"/>
    <lineage>
        <taxon>Bacteria</taxon>
        <taxon>Bacillati</taxon>
        <taxon>Bacillota</taxon>
        <taxon>Bacilli</taxon>
        <taxon>Bacillales</taxon>
        <taxon>Bacillaceae</taxon>
        <taxon>Oceanobacillus</taxon>
    </lineage>
</organism>
<dbReference type="InterPro" id="IPR035211">
    <property type="entry name" value="DUF5325"/>
</dbReference>
<dbReference type="PROSITE" id="PS51257">
    <property type="entry name" value="PROKAR_LIPOPROTEIN"/>
    <property type="match status" value="1"/>
</dbReference>
<keyword evidence="1" id="KW-0472">Membrane</keyword>
<comment type="caution">
    <text evidence="2">The sequence shown here is derived from an EMBL/GenBank/DDBJ whole genome shotgun (WGS) entry which is preliminary data.</text>
</comment>
<evidence type="ECO:0000256" key="1">
    <source>
        <dbReference type="SAM" id="Phobius"/>
    </source>
</evidence>
<keyword evidence="1" id="KW-0812">Transmembrane</keyword>
<accession>A0ABW5PY26</accession>